<keyword evidence="2" id="KW-0597">Phosphoprotein</keyword>
<dbReference type="EMBL" id="JAIPUX010003289">
    <property type="protein sequence ID" value="KAH0622419.1"/>
    <property type="molecule type" value="Genomic_DNA"/>
</dbReference>
<sequence length="777" mass="87079">MLTASCNKLYFPSPKASFQPSDHCSSSTWCRLPVPPVMQTREINGAKITKVASIKFLMKVLTSCNAPKTLNVSDMETLIVCQSEVDIKKCHLFMPCDTEDGLCHLSENNKKRKKVISWPFMLRRITTGSETLGQLEPDLKPSLFDQPLAMVCHEENMLPKPIQDILTILFLQGPHTEGIFRKAANEKLRKELKEELNSGGKVAFEKASVHLLAVVFKDFLRNIPHKLLQSELYDDWMTALEKMSYHEKTEAMKEVAGKLPRPNLLLLKHLLCVLHHISKSSEVNKMDSSNLAICFGPTMLTPDDDQGLPLEVQKELTDKVKTLVEFLIDNCSDIFGEEICSLFSNAADDSLDESEMLSISQQHDSAYDSTDLDGDCSSSDLQPNNLTASRPSSTKLHPQRPLDQTCSVSSLTRFKLSVSKLDRRFSEPDMFSSKGSQEGSSVQNQKLTKSEENVIQPEELGLKCQSLRKHTMEEPSLSGLYRTKKPPNLTIKARLQSKLSSGSLPRTSSSSSLDSLTSVSDSSVFTSSPLASPSLWKDNALIRPQSFSSKISEESDTYTRELKKHSVSFSAATRKKMVTKTQSCSLSGFQRDSFKKESKKERHLSCRIVQASYVDKCKPVVPLGCELRHRFMSAEEVFQLVDQRNPGKPPSYEEATKHCAAARLPSYSSLAVQDMKPTTLSQGSAPQCSRCDREVTSKVYRDFLSDRLSMSNDPKDNLSDVDIVIGIHPRANLPLTPQVYRLRTMSGSYQKSKQEYLMRRCSQPAFDNIQCAKESYV</sequence>
<organism evidence="5 6">
    <name type="scientific">Phrynosoma platyrhinos</name>
    <name type="common">Desert horned lizard</name>
    <dbReference type="NCBI Taxonomy" id="52577"/>
    <lineage>
        <taxon>Eukaryota</taxon>
        <taxon>Metazoa</taxon>
        <taxon>Chordata</taxon>
        <taxon>Craniata</taxon>
        <taxon>Vertebrata</taxon>
        <taxon>Euteleostomi</taxon>
        <taxon>Lepidosauria</taxon>
        <taxon>Squamata</taxon>
        <taxon>Bifurcata</taxon>
        <taxon>Unidentata</taxon>
        <taxon>Episquamata</taxon>
        <taxon>Toxicofera</taxon>
        <taxon>Iguania</taxon>
        <taxon>Phrynosomatidae</taxon>
        <taxon>Phrynosomatinae</taxon>
        <taxon>Phrynosoma</taxon>
    </lineage>
</organism>
<dbReference type="InterPro" id="IPR008936">
    <property type="entry name" value="Rho_GTPase_activation_prot"/>
</dbReference>
<proteinExistence type="predicted"/>
<dbReference type="SUPFAM" id="SSF48350">
    <property type="entry name" value="GTPase activation domain, GAP"/>
    <property type="match status" value="1"/>
</dbReference>
<dbReference type="Proteomes" id="UP000826234">
    <property type="component" value="Unassembled WGS sequence"/>
</dbReference>
<feature type="compositionally biased region" description="Polar residues" evidence="3">
    <location>
        <begin position="433"/>
        <end position="447"/>
    </location>
</feature>
<feature type="compositionally biased region" description="Polar residues" evidence="3">
    <location>
        <begin position="357"/>
        <end position="368"/>
    </location>
</feature>
<feature type="region of interest" description="Disordered" evidence="3">
    <location>
        <begin position="496"/>
        <end position="529"/>
    </location>
</feature>
<dbReference type="PANTHER" id="PTHR23179">
    <property type="entry name" value="T-CELL ACTIVATION RHO GTPASE ACTIVATING PROTEIN-RELATED"/>
    <property type="match status" value="1"/>
</dbReference>
<dbReference type="InterPro" id="IPR047886">
    <property type="entry name" value="ARHGAP20-like_RhoGAP"/>
</dbReference>
<dbReference type="CDD" id="cd04402">
    <property type="entry name" value="RhoGAP_ARHGAP20"/>
    <property type="match status" value="1"/>
</dbReference>
<keyword evidence="6" id="KW-1185">Reference proteome</keyword>
<keyword evidence="1" id="KW-0343">GTPase activation</keyword>
<feature type="compositionally biased region" description="Polar residues" evidence="3">
    <location>
        <begin position="376"/>
        <end position="404"/>
    </location>
</feature>
<evidence type="ECO:0000256" key="3">
    <source>
        <dbReference type="SAM" id="MobiDB-lite"/>
    </source>
</evidence>
<feature type="region of interest" description="Disordered" evidence="3">
    <location>
        <begin position="427"/>
        <end position="460"/>
    </location>
</feature>
<dbReference type="Pfam" id="PF00620">
    <property type="entry name" value="RhoGAP"/>
    <property type="match status" value="1"/>
</dbReference>
<evidence type="ECO:0000313" key="6">
    <source>
        <dbReference type="Proteomes" id="UP000826234"/>
    </source>
</evidence>
<gene>
    <name evidence="5" type="ORF">JD844_024716</name>
</gene>
<feature type="region of interest" description="Disordered" evidence="3">
    <location>
        <begin position="354"/>
        <end position="404"/>
    </location>
</feature>
<comment type="caution">
    <text evidence="5">The sequence shown here is derived from an EMBL/GenBank/DDBJ whole genome shotgun (WGS) entry which is preliminary data.</text>
</comment>
<dbReference type="SMART" id="SM00324">
    <property type="entry name" value="RhoGAP"/>
    <property type="match status" value="1"/>
</dbReference>
<evidence type="ECO:0000256" key="1">
    <source>
        <dbReference type="ARBA" id="ARBA00022468"/>
    </source>
</evidence>
<dbReference type="InterPro" id="IPR000198">
    <property type="entry name" value="RhoGAP_dom"/>
</dbReference>
<protein>
    <recommendedName>
        <fullName evidence="4">Rho-GAP domain-containing protein</fullName>
    </recommendedName>
</protein>
<accession>A0ABQ7SYD4</accession>
<dbReference type="Gene3D" id="1.10.555.10">
    <property type="entry name" value="Rho GTPase activation protein"/>
    <property type="match status" value="1"/>
</dbReference>
<feature type="domain" description="Rho-GAP" evidence="4">
    <location>
        <begin position="146"/>
        <end position="335"/>
    </location>
</feature>
<evidence type="ECO:0000256" key="2">
    <source>
        <dbReference type="ARBA" id="ARBA00022553"/>
    </source>
</evidence>
<evidence type="ECO:0000313" key="5">
    <source>
        <dbReference type="EMBL" id="KAH0622419.1"/>
    </source>
</evidence>
<evidence type="ECO:0000259" key="4">
    <source>
        <dbReference type="PROSITE" id="PS50238"/>
    </source>
</evidence>
<name>A0ABQ7SYD4_PHRPL</name>
<dbReference type="PROSITE" id="PS50238">
    <property type="entry name" value="RHOGAP"/>
    <property type="match status" value="1"/>
</dbReference>
<reference evidence="5 6" key="1">
    <citation type="journal article" date="2022" name="Gigascience">
        <title>A chromosome-level genome assembly and annotation of the desert horned lizard, Phrynosoma platyrhinos, provides insight into chromosomal rearrangements among reptiles.</title>
        <authorList>
            <person name="Koochekian N."/>
            <person name="Ascanio A."/>
            <person name="Farleigh K."/>
            <person name="Card D.C."/>
            <person name="Schield D.R."/>
            <person name="Castoe T.A."/>
            <person name="Jezkova T."/>
        </authorList>
    </citation>
    <scope>NUCLEOTIDE SEQUENCE [LARGE SCALE GENOMIC DNA]</scope>
    <source>
        <strain evidence="5">NK-2021</strain>
    </source>
</reference>
<dbReference type="PANTHER" id="PTHR23179:SF26">
    <property type="entry name" value="T-CELL ACTIVATION RHO GTPASE-ACTIVATING PROTEIN"/>
    <property type="match status" value="1"/>
</dbReference>
<feature type="compositionally biased region" description="Low complexity" evidence="3">
    <location>
        <begin position="497"/>
        <end position="529"/>
    </location>
</feature>